<dbReference type="OrthoDB" id="449142at2759"/>
<dbReference type="AlphaFoldDB" id="A0A0G4F3T9"/>
<dbReference type="Proteomes" id="UP000041254">
    <property type="component" value="Unassembled WGS sequence"/>
</dbReference>
<keyword evidence="3" id="KW-1185">Reference proteome</keyword>
<proteinExistence type="predicted"/>
<sequence>MAVTLVRSPRDLSDFLLPKAPVAVGPGSYPPGEAPPSPPSTTRTGVFAPFGSFQKKVLNANTGDSFYSPGPGAFFLDQAPLPSPRGDTSSFKSLTPRFAQSAYKLETPGPGEYGSCKSTRVGQATFDGQDGARLSASQRAAPLVPVLQLEQSSPSIPPNLHRKTNLPHSGGRAMVTLLDDIPAGSQGVFHTGESNDMPSPGSYKIVSDDGRCATNFHTSRTQRQLLWELSGSLTERRARERADGLTNAGLFATSQLRKPPKHLVKEAQRQSEAAKVPRLPSPLPARAPTDDRDTTDAKSCRSAFVSKVRRIAPTVSASGPIGPGAYLRLSDASKTSTVETDRGPHAPFGSLSPARMPQNRLIEQPYTDPTCVTSSVPVGAYDLVKDASTRTLGPAVTAFVCQRGSIPMSMSRVINPSLVMFLKESTGRPLQAFLTTDERPCLKSTVSPAHQSPAVGDYGTDLNATVGSISARVKEMATVGRFGKFAATNDNRWAFNPANPLNPDPRRTRGPSAPFKYNPKAAAGDTHGSRTPFISRTARFRALDSANPHFFNTSPTPKHVGGEQAAPAPVRAQGIEGRKSLCSFGTTTPRLTVMSKAEDTPAPGTYSPAGGRRETSESLMRKVSARRFEWQMSATVPTLAPGSYELGRGFLRTTYNVSLADRVAPERTQSPRSKKGDT</sequence>
<dbReference type="EMBL" id="CDMY01000368">
    <property type="protein sequence ID" value="CEM06663.1"/>
    <property type="molecule type" value="Genomic_DNA"/>
</dbReference>
<feature type="region of interest" description="Disordered" evidence="1">
    <location>
        <begin position="23"/>
        <end position="43"/>
    </location>
</feature>
<feature type="region of interest" description="Disordered" evidence="1">
    <location>
        <begin position="597"/>
        <end position="617"/>
    </location>
</feature>
<reference evidence="2 3" key="1">
    <citation type="submission" date="2014-11" db="EMBL/GenBank/DDBJ databases">
        <authorList>
            <person name="Zhu J."/>
            <person name="Qi W."/>
            <person name="Song R."/>
        </authorList>
    </citation>
    <scope>NUCLEOTIDE SEQUENCE [LARGE SCALE GENOMIC DNA]</scope>
</reference>
<organism evidence="2 3">
    <name type="scientific">Vitrella brassicaformis (strain CCMP3155)</name>
    <dbReference type="NCBI Taxonomy" id="1169540"/>
    <lineage>
        <taxon>Eukaryota</taxon>
        <taxon>Sar</taxon>
        <taxon>Alveolata</taxon>
        <taxon>Colpodellida</taxon>
        <taxon>Vitrellaceae</taxon>
        <taxon>Vitrella</taxon>
    </lineage>
</organism>
<feature type="compositionally biased region" description="Pro residues" evidence="1">
    <location>
        <begin position="28"/>
        <end position="39"/>
    </location>
</feature>
<feature type="region of interest" description="Disordered" evidence="1">
    <location>
        <begin position="496"/>
        <end position="531"/>
    </location>
</feature>
<accession>A0A0G4F3T9</accession>
<dbReference type="VEuPathDB" id="CryptoDB:Vbra_5718"/>
<evidence type="ECO:0000313" key="3">
    <source>
        <dbReference type="Proteomes" id="UP000041254"/>
    </source>
</evidence>
<feature type="compositionally biased region" description="Basic and acidic residues" evidence="1">
    <location>
        <begin position="288"/>
        <end position="299"/>
    </location>
</feature>
<gene>
    <name evidence="2" type="ORF">Vbra_5718</name>
</gene>
<name>A0A0G4F3T9_VITBC</name>
<feature type="region of interest" description="Disordered" evidence="1">
    <location>
        <begin position="260"/>
        <end position="300"/>
    </location>
</feature>
<dbReference type="InParanoid" id="A0A0G4F3T9"/>
<evidence type="ECO:0000256" key="1">
    <source>
        <dbReference type="SAM" id="MobiDB-lite"/>
    </source>
</evidence>
<evidence type="ECO:0000313" key="2">
    <source>
        <dbReference type="EMBL" id="CEM06663.1"/>
    </source>
</evidence>
<protein>
    <submittedName>
        <fullName evidence="2">Uncharacterized protein</fullName>
    </submittedName>
</protein>